<evidence type="ECO:0000259" key="2">
    <source>
        <dbReference type="Pfam" id="PF00582"/>
    </source>
</evidence>
<dbReference type="SUPFAM" id="SSF52402">
    <property type="entry name" value="Adenine nucleotide alpha hydrolases-like"/>
    <property type="match status" value="2"/>
</dbReference>
<dbReference type="InterPro" id="IPR006015">
    <property type="entry name" value="Universal_stress_UspA"/>
</dbReference>
<dbReference type="PANTHER" id="PTHR46268">
    <property type="entry name" value="STRESS RESPONSE PROTEIN NHAX"/>
    <property type="match status" value="1"/>
</dbReference>
<dbReference type="PRINTS" id="PR01438">
    <property type="entry name" value="UNVRSLSTRESS"/>
</dbReference>
<feature type="domain" description="UspA" evidence="2">
    <location>
        <begin position="1"/>
        <end position="146"/>
    </location>
</feature>
<reference evidence="3 4" key="1">
    <citation type="submission" date="2020-04" db="EMBL/GenBank/DDBJ databases">
        <title>Genome sequence of Altibacter aquimarinus strain ALE3EI.</title>
        <authorList>
            <person name="Oh H.-M."/>
            <person name="Jang D."/>
        </authorList>
    </citation>
    <scope>NUCLEOTIDE SEQUENCE [LARGE SCALE GENOMIC DNA]</scope>
    <source>
        <strain evidence="3 4">ALE3EI</strain>
    </source>
</reference>
<organism evidence="3 4">
    <name type="scientific">Constantimarinum furrinae</name>
    <dbReference type="NCBI Taxonomy" id="2562285"/>
    <lineage>
        <taxon>Bacteria</taxon>
        <taxon>Pseudomonadati</taxon>
        <taxon>Bacteroidota</taxon>
        <taxon>Flavobacteriia</taxon>
        <taxon>Flavobacteriales</taxon>
        <taxon>Flavobacteriaceae</taxon>
        <taxon>Altibacter/Constantimarinum group</taxon>
        <taxon>Constantimarinum</taxon>
    </lineage>
</organism>
<dbReference type="InterPro" id="IPR006016">
    <property type="entry name" value="UspA"/>
</dbReference>
<gene>
    <name evidence="3" type="ORF">ALE3EI_2540</name>
</gene>
<dbReference type="Gene3D" id="3.40.50.620">
    <property type="entry name" value="HUPs"/>
    <property type="match status" value="2"/>
</dbReference>
<dbReference type="PANTHER" id="PTHR46268:SF6">
    <property type="entry name" value="UNIVERSAL STRESS PROTEIN UP12"/>
    <property type="match status" value="1"/>
</dbReference>
<keyword evidence="4" id="KW-1185">Reference proteome</keyword>
<evidence type="ECO:0000313" key="3">
    <source>
        <dbReference type="EMBL" id="QNJ99074.1"/>
    </source>
</evidence>
<proteinExistence type="inferred from homology"/>
<dbReference type="RefSeq" id="WP_186989262.1">
    <property type="nucleotide sequence ID" value="NZ_CP052909.1"/>
</dbReference>
<dbReference type="AlphaFoldDB" id="A0A7G8PXK8"/>
<evidence type="ECO:0000313" key="4">
    <source>
        <dbReference type="Proteomes" id="UP000515514"/>
    </source>
</evidence>
<comment type="similarity">
    <text evidence="1">Belongs to the universal stress protein A family.</text>
</comment>
<dbReference type="EMBL" id="CP052909">
    <property type="protein sequence ID" value="QNJ99074.1"/>
    <property type="molecule type" value="Genomic_DNA"/>
</dbReference>
<dbReference type="Pfam" id="PF00582">
    <property type="entry name" value="Usp"/>
    <property type="match status" value="1"/>
</dbReference>
<accession>A0A7G8PXK8</accession>
<dbReference type="KEGG" id="alti:ALE3EI_2540"/>
<sequence>MRTIIIPTDFSETAMNAIRYSMELFKYEKSKFIVTNAFADEVYENTMEMDREFFEEYRDKVESATDRLLQKVVAEMLQISGNPKHSYHYKPLFESLVDGVNDLVDKHNADAVLMGTKGNSNCDDVTFGSQTLQVIKYVKCPVIAVPVGYHGHPLKNILFPTDYMLPFKRRELKLVSTLAARFASMVHFLHISEAKELSHRQKDNKAIASCSFQENQVSHIRVPGKDITQAINKTMTASSVDMLVMVNQRHSYLENILYRSTIEKIGLDIKIPFLVLQNLQRH</sequence>
<dbReference type="CDD" id="cd00293">
    <property type="entry name" value="USP-like"/>
    <property type="match status" value="1"/>
</dbReference>
<name>A0A7G8PXK8_9FLAO</name>
<dbReference type="Proteomes" id="UP000515514">
    <property type="component" value="Chromosome"/>
</dbReference>
<evidence type="ECO:0000256" key="1">
    <source>
        <dbReference type="ARBA" id="ARBA00008791"/>
    </source>
</evidence>
<protein>
    <submittedName>
        <fullName evidence="3">UspA domain-containing protein</fullName>
    </submittedName>
</protein>
<dbReference type="InterPro" id="IPR014729">
    <property type="entry name" value="Rossmann-like_a/b/a_fold"/>
</dbReference>